<reference evidence="3" key="1">
    <citation type="submission" date="2018-03" db="EMBL/GenBank/DDBJ databases">
        <title>ARS-UCD1.2.</title>
        <authorList>
            <person name="Rosen B.D."/>
            <person name="Bickhart D.M."/>
            <person name="Koren S."/>
            <person name="Schnabel R.D."/>
            <person name="Hall R."/>
            <person name="Zimin A."/>
            <person name="Dreischer C."/>
            <person name="Schultheiss S."/>
            <person name="Schroeder S.G."/>
            <person name="Elsik C.G."/>
            <person name="Couldrey C."/>
            <person name="Liu G.E."/>
            <person name="Van Tassell C.P."/>
            <person name="Phillippy A.M."/>
            <person name="Smith T.P.L."/>
            <person name="Medrano J.F."/>
        </authorList>
    </citation>
    <scope>NUCLEOTIDE SEQUENCE [LARGE SCALE GENOMIC DNA]</scope>
    <source>
        <strain evidence="3">Hereford</strain>
    </source>
</reference>
<dbReference type="AlphaFoldDB" id="A0AAA9SGV7"/>
<feature type="compositionally biased region" description="Basic residues" evidence="2">
    <location>
        <begin position="655"/>
        <end position="667"/>
    </location>
</feature>
<dbReference type="PANTHER" id="PTHR46518">
    <property type="entry name" value="COILED-COIL DOMAIN-CONTAINING PROTEIN 151"/>
    <property type="match status" value="1"/>
</dbReference>
<feature type="region of interest" description="Disordered" evidence="2">
    <location>
        <begin position="484"/>
        <end position="514"/>
    </location>
</feature>
<dbReference type="GO" id="GO:1902017">
    <property type="term" value="P:regulation of cilium assembly"/>
    <property type="evidence" value="ECO:0007669"/>
    <property type="project" value="Ensembl"/>
</dbReference>
<feature type="coiled-coil region" evidence="1">
    <location>
        <begin position="178"/>
        <end position="226"/>
    </location>
</feature>
<evidence type="ECO:0000313" key="4">
    <source>
        <dbReference type="Proteomes" id="UP000009136"/>
    </source>
</evidence>
<dbReference type="GO" id="GO:0030317">
    <property type="term" value="P:flagellated sperm motility"/>
    <property type="evidence" value="ECO:0007669"/>
    <property type="project" value="Ensembl"/>
</dbReference>
<dbReference type="GO" id="GO:0005814">
    <property type="term" value="C:centriole"/>
    <property type="evidence" value="ECO:0007669"/>
    <property type="project" value="Ensembl"/>
</dbReference>
<sequence length="754" mass="84660">MTSPLCWAAASNAMPSQDQISTPSKVKATQVQLKPYRSRGKGLVPVWHSLHSKAGPLHASEGKSAVNMQVAELQRKIQLLEGDRKAFYESTQWNIKKNQETINQLREETRVLQLQLTALLQGDEKVVQAVIREWKSEKPYLKNRTGQQALEHLDYRLNEKVKQLNALRHQLGLRQKWLEELQLQHSLRELEIAEAQDSNTEVAKTMRNLENRLEKARMKAEEAEHITSVYLQLKAYLQEESLHLGNRLDFMEAEVVRTKHELEELHLVNQEALNARDIAKNQLQYLEETVFRERKKRERYLTECKKRAEEKKLQNERMERKTQREHVLLQSDDTLQDSMYSKEEELKRRWSMYQMEVLFGKVKDATGVAETHAVVRRFLAQGDTFTQLEMLKSENEQTLLRLKQEKQRLQQELEDLKYSGEALLVSEQKRQAELQGRLKMEEQRRADAQNQLDRTMRALQITKEGLEHLAGKLNHIVVAGPTYEEGSPGASLDTKGSATPQPQETGRSVGKMDPKVDDYLPNLLGLVEEKLLKLHSQLENHNVPEMLRHIVDLEFYATLEGKLPSYNTRIALPVAGHKDKFFGAAAGLGRGDRGRRGVQCLPAAAAQSAFESGGRAPGHPGPQPRARHLPSLPHQQGAGAEGGAAGAASEGVGVRRSRAGPRLRARLSGHPPGLRAYWPRAGPPPATTCAATPARGGNQENRRKRSDFQQELEGCGVSAGLMAAGPPSGFLGPPCPLGPRQCLQLSGLGSSIRG</sequence>
<dbReference type="GO" id="GO:0090660">
    <property type="term" value="P:cerebrospinal fluid circulation"/>
    <property type="evidence" value="ECO:0007669"/>
    <property type="project" value="Ensembl"/>
</dbReference>
<feature type="compositionally biased region" description="Low complexity" evidence="2">
    <location>
        <begin position="687"/>
        <end position="697"/>
    </location>
</feature>
<reference evidence="3" key="2">
    <citation type="submission" date="2025-08" db="UniProtKB">
        <authorList>
            <consortium name="Ensembl"/>
        </authorList>
    </citation>
    <scope>IDENTIFICATION</scope>
    <source>
        <strain evidence="3">Hereford</strain>
    </source>
</reference>
<dbReference type="GO" id="GO:0072520">
    <property type="term" value="P:seminiferous tubule development"/>
    <property type="evidence" value="ECO:0007669"/>
    <property type="project" value="Ensembl"/>
</dbReference>
<feature type="compositionally biased region" description="Polar residues" evidence="2">
    <location>
        <begin position="494"/>
        <end position="506"/>
    </location>
</feature>
<keyword evidence="1" id="KW-0175">Coiled coil</keyword>
<organism evidence="3 4">
    <name type="scientific">Bos taurus</name>
    <name type="common">Bovine</name>
    <dbReference type="NCBI Taxonomy" id="9913"/>
    <lineage>
        <taxon>Eukaryota</taxon>
        <taxon>Metazoa</taxon>
        <taxon>Chordata</taxon>
        <taxon>Craniata</taxon>
        <taxon>Vertebrata</taxon>
        <taxon>Euteleostomi</taxon>
        <taxon>Mammalia</taxon>
        <taxon>Eutheria</taxon>
        <taxon>Laurasiatheria</taxon>
        <taxon>Artiodactyla</taxon>
        <taxon>Ruminantia</taxon>
        <taxon>Pecora</taxon>
        <taxon>Bovidae</taxon>
        <taxon>Bovinae</taxon>
        <taxon>Bos</taxon>
    </lineage>
</organism>
<proteinExistence type="predicted"/>
<evidence type="ECO:0000256" key="1">
    <source>
        <dbReference type="SAM" id="Coils"/>
    </source>
</evidence>
<dbReference type="GO" id="GO:0036158">
    <property type="term" value="P:outer dynein arm assembly"/>
    <property type="evidence" value="ECO:0007669"/>
    <property type="project" value="Ensembl"/>
</dbReference>
<dbReference type="GO" id="GO:0035264">
    <property type="term" value="P:multicellular organism growth"/>
    <property type="evidence" value="ECO:0007669"/>
    <property type="project" value="Ensembl"/>
</dbReference>
<evidence type="ECO:0000256" key="2">
    <source>
        <dbReference type="SAM" id="MobiDB-lite"/>
    </source>
</evidence>
<dbReference type="GeneTree" id="ENSGT00940000153116"/>
<dbReference type="Proteomes" id="UP000009136">
    <property type="component" value="Chromosome 7"/>
</dbReference>
<reference evidence="3" key="3">
    <citation type="submission" date="2025-09" db="UniProtKB">
        <authorList>
            <consortium name="Ensembl"/>
        </authorList>
    </citation>
    <scope>IDENTIFICATION</scope>
    <source>
        <strain evidence="3">Hereford</strain>
    </source>
</reference>
<accession>A0AAA9SGV7</accession>
<dbReference type="GO" id="GO:0036126">
    <property type="term" value="C:sperm flagellum"/>
    <property type="evidence" value="ECO:0007669"/>
    <property type="project" value="Ensembl"/>
</dbReference>
<dbReference type="GO" id="GO:0005576">
    <property type="term" value="C:extracellular region"/>
    <property type="evidence" value="ECO:0007669"/>
    <property type="project" value="GOC"/>
</dbReference>
<dbReference type="GO" id="GO:0060287">
    <property type="term" value="P:epithelial cilium movement involved in determination of left/right asymmetry"/>
    <property type="evidence" value="ECO:0007669"/>
    <property type="project" value="Ensembl"/>
</dbReference>
<feature type="region of interest" description="Disordered" evidence="2">
    <location>
        <begin position="608"/>
        <end position="709"/>
    </location>
</feature>
<dbReference type="GO" id="GO:0007283">
    <property type="term" value="P:spermatogenesis"/>
    <property type="evidence" value="ECO:0007669"/>
    <property type="project" value="Ensembl"/>
</dbReference>
<dbReference type="InterPro" id="IPR033192">
    <property type="entry name" value="ODAD3"/>
</dbReference>
<name>A0AAA9SGV7_BOVIN</name>
<evidence type="ECO:0000313" key="3">
    <source>
        <dbReference type="Ensembl" id="ENSBTAP00000083124.1"/>
    </source>
</evidence>
<dbReference type="GO" id="GO:0007420">
    <property type="term" value="P:brain development"/>
    <property type="evidence" value="ECO:0007669"/>
    <property type="project" value="Ensembl"/>
</dbReference>
<gene>
    <name evidence="3" type="primary">ODAD3</name>
    <name evidence="3" type="synonym">RGL3</name>
</gene>
<dbReference type="GO" id="GO:0061371">
    <property type="term" value="P:determination of heart left/right asymmetry"/>
    <property type="evidence" value="ECO:0007669"/>
    <property type="project" value="Ensembl"/>
</dbReference>
<feature type="coiled-coil region" evidence="1">
    <location>
        <begin position="388"/>
        <end position="458"/>
    </location>
</feature>
<dbReference type="PANTHER" id="PTHR46518:SF1">
    <property type="entry name" value="OUTER DYNEIN ARM-DOCKING COMPLEX SUBUNIT 3"/>
    <property type="match status" value="1"/>
</dbReference>
<dbReference type="GO" id="GO:0007338">
    <property type="term" value="P:single fertilization"/>
    <property type="evidence" value="ECO:0007669"/>
    <property type="project" value="Ensembl"/>
</dbReference>
<dbReference type="GO" id="GO:0000902">
    <property type="term" value="P:cell morphogenesis"/>
    <property type="evidence" value="ECO:0007669"/>
    <property type="project" value="Ensembl"/>
</dbReference>
<keyword evidence="4" id="KW-1185">Reference proteome</keyword>
<feature type="coiled-coil region" evidence="1">
    <location>
        <begin position="63"/>
        <end position="115"/>
    </location>
</feature>
<feature type="coiled-coil region" evidence="1">
    <location>
        <begin position="262"/>
        <end position="321"/>
    </location>
</feature>
<dbReference type="GO" id="GO:0048872">
    <property type="term" value="P:homeostasis of number of cells"/>
    <property type="evidence" value="ECO:0007669"/>
    <property type="project" value="Ensembl"/>
</dbReference>
<dbReference type="GO" id="GO:0005930">
    <property type="term" value="C:axoneme"/>
    <property type="evidence" value="ECO:0007669"/>
    <property type="project" value="Ensembl"/>
</dbReference>
<protein>
    <submittedName>
        <fullName evidence="3">Ral guanine nucleotide dissociation stimulator like 3</fullName>
    </submittedName>
</protein>
<dbReference type="Ensembl" id="ENSBTAT00000117420.1">
    <property type="protein sequence ID" value="ENSBTAP00000083124.1"/>
    <property type="gene ID" value="ENSBTAG00000008198.7"/>
</dbReference>
<dbReference type="GO" id="GO:0036064">
    <property type="term" value="C:ciliary basal body"/>
    <property type="evidence" value="ECO:0007669"/>
    <property type="project" value="Ensembl"/>
</dbReference>